<comment type="caution">
    <text evidence="1">The sequence shown here is derived from an EMBL/GenBank/DDBJ whole genome shotgun (WGS) entry which is preliminary data.</text>
</comment>
<keyword evidence="2" id="KW-1185">Reference proteome</keyword>
<reference evidence="1" key="1">
    <citation type="submission" date="2021-06" db="EMBL/GenBank/DDBJ databases">
        <authorList>
            <person name="Kallberg Y."/>
            <person name="Tangrot J."/>
            <person name="Rosling A."/>
        </authorList>
    </citation>
    <scope>NUCLEOTIDE SEQUENCE</scope>
    <source>
        <strain evidence="1">MA461A</strain>
    </source>
</reference>
<feature type="non-terminal residue" evidence="1">
    <location>
        <position position="49"/>
    </location>
</feature>
<feature type="non-terminal residue" evidence="1">
    <location>
        <position position="1"/>
    </location>
</feature>
<protein>
    <submittedName>
        <fullName evidence="1">12297_t:CDS:1</fullName>
    </submittedName>
</protein>
<sequence>NAPCAALRSTCDCRSEAETISVQYVSDGQRKSINQFTLSGSTSQKSDYA</sequence>
<dbReference type="EMBL" id="CAJVQC010062347">
    <property type="protein sequence ID" value="CAG8802577.1"/>
    <property type="molecule type" value="Genomic_DNA"/>
</dbReference>
<gene>
    <name evidence="1" type="ORF">RPERSI_LOCUS21351</name>
</gene>
<evidence type="ECO:0000313" key="2">
    <source>
        <dbReference type="Proteomes" id="UP000789920"/>
    </source>
</evidence>
<accession>A0ACA9RPW4</accession>
<dbReference type="Proteomes" id="UP000789920">
    <property type="component" value="Unassembled WGS sequence"/>
</dbReference>
<proteinExistence type="predicted"/>
<evidence type="ECO:0000313" key="1">
    <source>
        <dbReference type="EMBL" id="CAG8802577.1"/>
    </source>
</evidence>
<organism evidence="1 2">
    <name type="scientific">Racocetra persica</name>
    <dbReference type="NCBI Taxonomy" id="160502"/>
    <lineage>
        <taxon>Eukaryota</taxon>
        <taxon>Fungi</taxon>
        <taxon>Fungi incertae sedis</taxon>
        <taxon>Mucoromycota</taxon>
        <taxon>Glomeromycotina</taxon>
        <taxon>Glomeromycetes</taxon>
        <taxon>Diversisporales</taxon>
        <taxon>Gigasporaceae</taxon>
        <taxon>Racocetra</taxon>
    </lineage>
</organism>
<name>A0ACA9RPW4_9GLOM</name>